<organism evidence="6 7">
    <name type="scientific">Pseudonocardia yuanmonensis</name>
    <dbReference type="NCBI Taxonomy" id="1095914"/>
    <lineage>
        <taxon>Bacteria</taxon>
        <taxon>Bacillati</taxon>
        <taxon>Actinomycetota</taxon>
        <taxon>Actinomycetes</taxon>
        <taxon>Pseudonocardiales</taxon>
        <taxon>Pseudonocardiaceae</taxon>
        <taxon>Pseudonocardia</taxon>
    </lineage>
</organism>
<evidence type="ECO:0000256" key="1">
    <source>
        <dbReference type="ARBA" id="ARBA00022448"/>
    </source>
</evidence>
<gene>
    <name evidence="6" type="ORF">GCM10023215_22300</name>
</gene>
<feature type="region of interest" description="Disordered" evidence="4">
    <location>
        <begin position="305"/>
        <end position="347"/>
    </location>
</feature>
<dbReference type="InterPro" id="IPR027417">
    <property type="entry name" value="P-loop_NTPase"/>
</dbReference>
<accession>A0ABP8WC23</accession>
<proteinExistence type="predicted"/>
<name>A0ABP8WC23_9PSEU</name>
<dbReference type="Gene3D" id="3.40.50.300">
    <property type="entry name" value="P-loop containing nucleotide triphosphate hydrolases"/>
    <property type="match status" value="1"/>
</dbReference>
<evidence type="ECO:0000256" key="2">
    <source>
        <dbReference type="ARBA" id="ARBA00022741"/>
    </source>
</evidence>
<feature type="region of interest" description="Disordered" evidence="4">
    <location>
        <begin position="1"/>
        <end position="38"/>
    </location>
</feature>
<evidence type="ECO:0000256" key="4">
    <source>
        <dbReference type="SAM" id="MobiDB-lite"/>
    </source>
</evidence>
<keyword evidence="7" id="KW-1185">Reference proteome</keyword>
<keyword evidence="1" id="KW-0813">Transport</keyword>
<dbReference type="SUPFAM" id="SSF52540">
    <property type="entry name" value="P-loop containing nucleoside triphosphate hydrolases"/>
    <property type="match status" value="1"/>
</dbReference>
<sequence length="347" mass="36204">MSENPLSTAGAADGPAAGATAAGAAAAEPVVEAEAPPEEVTAELAEDMHIATGTREPILVSSGVTMQFGGLRALSDVNLSLHESEIIGLIGPNGAGKTTFFNCLTGLYTPTSGQVTLRGRPMPQDPARVTEAGVARTFQNIRLFPSMTATENVLVGRHVRMKQGPISSLLHGPRFRRSEAEAAERAEKLLAFVGLTRFADELARNLPYGDQRRLEIARALATDPSVLLLDEPTAGMNAQETEATRQLIFAIRDLGVSVVVIEHDTKFIFTLCDRVLVLVQGELLVEGSPDEVRGDPRVVEAYLGAPPEEVEAQLSTGAPTDGAGSGTGGEAGTAAGTAPGTAEGKSE</sequence>
<dbReference type="Proteomes" id="UP001500325">
    <property type="component" value="Unassembled WGS sequence"/>
</dbReference>
<reference evidence="7" key="1">
    <citation type="journal article" date="2019" name="Int. J. Syst. Evol. Microbiol.">
        <title>The Global Catalogue of Microorganisms (GCM) 10K type strain sequencing project: providing services to taxonomists for standard genome sequencing and annotation.</title>
        <authorList>
            <consortium name="The Broad Institute Genomics Platform"/>
            <consortium name="The Broad Institute Genome Sequencing Center for Infectious Disease"/>
            <person name="Wu L."/>
            <person name="Ma J."/>
        </authorList>
    </citation>
    <scope>NUCLEOTIDE SEQUENCE [LARGE SCALE GENOMIC DNA]</scope>
    <source>
        <strain evidence="7">JCM 18055</strain>
    </source>
</reference>
<feature type="compositionally biased region" description="Low complexity" evidence="4">
    <location>
        <begin position="332"/>
        <end position="347"/>
    </location>
</feature>
<dbReference type="Pfam" id="PF00005">
    <property type="entry name" value="ABC_tran"/>
    <property type="match status" value="1"/>
</dbReference>
<dbReference type="EMBL" id="BAABIC010000006">
    <property type="protein sequence ID" value="GAA4686371.1"/>
    <property type="molecule type" value="Genomic_DNA"/>
</dbReference>
<dbReference type="InterPro" id="IPR003593">
    <property type="entry name" value="AAA+_ATPase"/>
</dbReference>
<dbReference type="Pfam" id="PF12399">
    <property type="entry name" value="BCA_ABC_TP_C"/>
    <property type="match status" value="1"/>
</dbReference>
<dbReference type="PANTHER" id="PTHR45772">
    <property type="entry name" value="CONSERVED COMPONENT OF ABC TRANSPORTER FOR NATURAL AMINO ACIDS-RELATED"/>
    <property type="match status" value="1"/>
</dbReference>
<evidence type="ECO:0000313" key="6">
    <source>
        <dbReference type="EMBL" id="GAA4686371.1"/>
    </source>
</evidence>
<evidence type="ECO:0000256" key="3">
    <source>
        <dbReference type="ARBA" id="ARBA00022840"/>
    </source>
</evidence>
<dbReference type="InterPro" id="IPR051120">
    <property type="entry name" value="ABC_AA/LPS_Transport"/>
</dbReference>
<keyword evidence="2" id="KW-0547">Nucleotide-binding</keyword>
<keyword evidence="3" id="KW-0067">ATP-binding</keyword>
<dbReference type="SMART" id="SM00382">
    <property type="entry name" value="AAA"/>
    <property type="match status" value="1"/>
</dbReference>
<dbReference type="PANTHER" id="PTHR45772:SF7">
    <property type="entry name" value="AMINO ACID ABC TRANSPORTER ATP-BINDING PROTEIN"/>
    <property type="match status" value="1"/>
</dbReference>
<feature type="compositionally biased region" description="Low complexity" evidence="4">
    <location>
        <begin position="8"/>
        <end position="34"/>
    </location>
</feature>
<dbReference type="RefSeq" id="WP_345380270.1">
    <property type="nucleotide sequence ID" value="NZ_BAABIC010000006.1"/>
</dbReference>
<dbReference type="PROSITE" id="PS50893">
    <property type="entry name" value="ABC_TRANSPORTER_2"/>
    <property type="match status" value="1"/>
</dbReference>
<evidence type="ECO:0000259" key="5">
    <source>
        <dbReference type="PROSITE" id="PS50893"/>
    </source>
</evidence>
<protein>
    <recommendedName>
        <fullName evidence="5">ABC transporter domain-containing protein</fullName>
    </recommendedName>
</protein>
<evidence type="ECO:0000313" key="7">
    <source>
        <dbReference type="Proteomes" id="UP001500325"/>
    </source>
</evidence>
<dbReference type="CDD" id="cd03219">
    <property type="entry name" value="ABC_Mj1267_LivG_branched"/>
    <property type="match status" value="1"/>
</dbReference>
<comment type="caution">
    <text evidence="6">The sequence shown here is derived from an EMBL/GenBank/DDBJ whole genome shotgun (WGS) entry which is preliminary data.</text>
</comment>
<dbReference type="InterPro" id="IPR032823">
    <property type="entry name" value="BCA_ABC_TP_C"/>
</dbReference>
<dbReference type="InterPro" id="IPR003439">
    <property type="entry name" value="ABC_transporter-like_ATP-bd"/>
</dbReference>
<feature type="domain" description="ABC transporter" evidence="5">
    <location>
        <begin position="59"/>
        <end position="305"/>
    </location>
</feature>